<evidence type="ECO:0000313" key="2">
    <source>
        <dbReference type="Proteomes" id="UP001564760"/>
    </source>
</evidence>
<gene>
    <name evidence="1" type="ORF">AB8998_16800</name>
</gene>
<dbReference type="RefSeq" id="WP_369738886.1">
    <property type="nucleotide sequence ID" value="NZ_JBGEDP010000001.1"/>
</dbReference>
<accession>A0ABV4C1X4</accession>
<proteinExistence type="predicted"/>
<name>A0ABV4C1X4_9MYCO</name>
<reference evidence="1 2" key="1">
    <citation type="submission" date="2024-08" db="EMBL/GenBank/DDBJ databases">
        <title>Mycobacterium servetensis sp. nov., a novel rapid-growing mycobacterial species recovered from a human patient in Zaragoza, Spain.</title>
        <authorList>
            <person name="Tristancho-Baro A.I."/>
            <person name="Buenestado-Serrano S."/>
            <person name="Garcia De Viedma D."/>
            <person name="Milagro-Beamonte A."/>
            <person name="Burillo N."/>
            <person name="Sanz S."/>
            <person name="Lopez-Calleja A.I."/>
            <person name="Penas-Utrilla D."/>
            <person name="Guardingo M."/>
            <person name="Garcia M.J."/>
            <person name="Vinuelas-Bayon J."/>
        </authorList>
    </citation>
    <scope>NUCLEOTIDE SEQUENCE [LARGE SCALE GENOMIC DNA]</scope>
    <source>
        <strain evidence="2">HUMS_12744610</strain>
    </source>
</reference>
<comment type="caution">
    <text evidence="1">The sequence shown here is derived from an EMBL/GenBank/DDBJ whole genome shotgun (WGS) entry which is preliminary data.</text>
</comment>
<organism evidence="1 2">
    <name type="scientific">Mycobacterium servetii</name>
    <dbReference type="NCBI Taxonomy" id="3237418"/>
    <lineage>
        <taxon>Bacteria</taxon>
        <taxon>Bacillati</taxon>
        <taxon>Actinomycetota</taxon>
        <taxon>Actinomycetes</taxon>
        <taxon>Mycobacteriales</taxon>
        <taxon>Mycobacteriaceae</taxon>
        <taxon>Mycobacterium</taxon>
    </lineage>
</organism>
<protein>
    <submittedName>
        <fullName evidence="1">Uncharacterized protein</fullName>
    </submittedName>
</protein>
<keyword evidence="2" id="KW-1185">Reference proteome</keyword>
<dbReference type="Proteomes" id="UP001564760">
    <property type="component" value="Unassembled WGS sequence"/>
</dbReference>
<evidence type="ECO:0000313" key="1">
    <source>
        <dbReference type="EMBL" id="MEY8016534.1"/>
    </source>
</evidence>
<sequence>MTLPQPPLVAAEALVRMPYEVANGYLYGQATITAQLPAPTGYSSAYVNLPVGGCCRPPVRSR</sequence>
<dbReference type="EMBL" id="JBGEDP010000001">
    <property type="protein sequence ID" value="MEY8016534.1"/>
    <property type="molecule type" value="Genomic_DNA"/>
</dbReference>